<gene>
    <name evidence="4" type="ORF">DFQ06_2694</name>
    <name evidence="3" type="ORF">JCM19274_4533</name>
    <name evidence="2" type="ORF">JCM19300_1029</name>
</gene>
<dbReference type="OrthoDB" id="9788332at2"/>
<evidence type="ECO:0000313" key="2">
    <source>
        <dbReference type="EMBL" id="GAL63011.1"/>
    </source>
</evidence>
<dbReference type="Proteomes" id="UP000029644">
    <property type="component" value="Unassembled WGS sequence"/>
</dbReference>
<dbReference type="EMBL" id="BBNU01000002">
    <property type="protein sequence ID" value="GAL78034.1"/>
    <property type="molecule type" value="Genomic_DNA"/>
</dbReference>
<keyword evidence="1" id="KW-0732">Signal</keyword>
<keyword evidence="6" id="KW-1185">Reference proteome</keyword>
<dbReference type="RefSeq" id="WP_042495573.1">
    <property type="nucleotide sequence ID" value="NZ_BBNQ01000009.1"/>
</dbReference>
<proteinExistence type="predicted"/>
<dbReference type="EMBL" id="SORL01000009">
    <property type="protein sequence ID" value="TDY61365.1"/>
    <property type="molecule type" value="Genomic_DNA"/>
</dbReference>
<sequence length="143" mass="15814">MKTLSLIFALLFSITFTTAQTSEGKNNTSSIHVKINKLPSSNGHVILTLHSEETFMKSAGIRTIKAEITDGKIDVNFEDITPGTYAILVIHDTNDNNKMDFQPNGMPKEAYGASNNNMSFGPPQFSNAKFEVNDEDLEMKIIL</sequence>
<protein>
    <submittedName>
        <fullName evidence="4">Uncharacterized protein (DUF2141 family)</fullName>
    </submittedName>
</protein>
<name>A0A090VE59_9FLAO</name>
<feature type="signal peptide" evidence="1">
    <location>
        <begin position="1"/>
        <end position="19"/>
    </location>
</feature>
<evidence type="ECO:0000313" key="4">
    <source>
        <dbReference type="EMBL" id="TDY61365.1"/>
    </source>
</evidence>
<reference evidence="2 5" key="1">
    <citation type="journal article" date="2014" name="Genome Announc.">
        <title>Draft Genome Sequences of Marine Flavobacterium Algibacter lectus Strains SS8 and NR4.</title>
        <authorList>
            <person name="Takatani N."/>
            <person name="Nakanishi M."/>
            <person name="Meirelles P."/>
            <person name="Mino S."/>
            <person name="Suda W."/>
            <person name="Oshima K."/>
            <person name="Hattori M."/>
            <person name="Ohkuma M."/>
            <person name="Hosokawa M."/>
            <person name="Miyashita K."/>
            <person name="Thompson F.L."/>
            <person name="Niwa A."/>
            <person name="Sawabe T."/>
            <person name="Sawabe T."/>
        </authorList>
    </citation>
    <scope>NUCLEOTIDE SEQUENCE [LARGE SCALE GENOMIC DNA]</scope>
    <source>
        <strain evidence="3">JCM 19274</strain>
        <strain evidence="2 5">JCM 19300</strain>
    </source>
</reference>
<comment type="caution">
    <text evidence="2">The sequence shown here is derived from an EMBL/GenBank/DDBJ whole genome shotgun (WGS) entry which is preliminary data.</text>
</comment>
<reference evidence="4 6" key="2">
    <citation type="submission" date="2019-03" db="EMBL/GenBank/DDBJ databases">
        <title>Genomic Encyclopedia of Type Strains, Phase III (KMG-III): the genomes of soil and plant-associated and newly described type strains.</title>
        <authorList>
            <person name="Whitman W."/>
        </authorList>
    </citation>
    <scope>NUCLEOTIDE SEQUENCE [LARGE SCALE GENOMIC DNA]</scope>
    <source>
        <strain evidence="4 6">CECT 8301</strain>
    </source>
</reference>
<accession>A0A090VE59</accession>
<dbReference type="Proteomes" id="UP000029643">
    <property type="component" value="Unassembled WGS sequence"/>
</dbReference>
<dbReference type="Proteomes" id="UP000294824">
    <property type="component" value="Unassembled WGS sequence"/>
</dbReference>
<dbReference type="EMBL" id="BBNQ01000009">
    <property type="protein sequence ID" value="GAL63011.1"/>
    <property type="molecule type" value="Genomic_DNA"/>
</dbReference>
<dbReference type="AlphaFoldDB" id="A0A090VE59"/>
<evidence type="ECO:0000313" key="6">
    <source>
        <dbReference type="Proteomes" id="UP000294824"/>
    </source>
</evidence>
<evidence type="ECO:0000313" key="3">
    <source>
        <dbReference type="EMBL" id="GAL78034.1"/>
    </source>
</evidence>
<organism evidence="2 5">
    <name type="scientific">Algibacter lectus</name>
    <dbReference type="NCBI Taxonomy" id="221126"/>
    <lineage>
        <taxon>Bacteria</taxon>
        <taxon>Pseudomonadati</taxon>
        <taxon>Bacteroidota</taxon>
        <taxon>Flavobacteriia</taxon>
        <taxon>Flavobacteriales</taxon>
        <taxon>Flavobacteriaceae</taxon>
        <taxon>Algibacter</taxon>
    </lineage>
</organism>
<evidence type="ECO:0000313" key="5">
    <source>
        <dbReference type="Proteomes" id="UP000029644"/>
    </source>
</evidence>
<dbReference type="Pfam" id="PF09912">
    <property type="entry name" value="DUF2141"/>
    <property type="match status" value="1"/>
</dbReference>
<feature type="chain" id="PRO_5010408335" evidence="1">
    <location>
        <begin position="20"/>
        <end position="143"/>
    </location>
</feature>
<accession>A0A4R8MBX9</accession>
<dbReference type="InterPro" id="IPR018673">
    <property type="entry name" value="DUF2141"/>
</dbReference>
<evidence type="ECO:0000256" key="1">
    <source>
        <dbReference type="SAM" id="SignalP"/>
    </source>
</evidence>